<dbReference type="InterPro" id="IPR009057">
    <property type="entry name" value="Homeodomain-like_sf"/>
</dbReference>
<dbReference type="InterPro" id="IPR050109">
    <property type="entry name" value="HTH-type_TetR-like_transc_reg"/>
</dbReference>
<keyword evidence="5" id="KW-1185">Reference proteome</keyword>
<comment type="caution">
    <text evidence="4">The sequence shown here is derived from an EMBL/GenBank/DDBJ whole genome shotgun (WGS) entry which is preliminary data.</text>
</comment>
<organism evidence="4 5">
    <name type="scientific">Nocardia jiangsuensis</name>
    <dbReference type="NCBI Taxonomy" id="1691563"/>
    <lineage>
        <taxon>Bacteria</taxon>
        <taxon>Bacillati</taxon>
        <taxon>Actinomycetota</taxon>
        <taxon>Actinomycetes</taxon>
        <taxon>Mycobacteriales</taxon>
        <taxon>Nocardiaceae</taxon>
        <taxon>Nocardia</taxon>
    </lineage>
</organism>
<dbReference type="Pfam" id="PF21313">
    <property type="entry name" value="EthR_C"/>
    <property type="match status" value="1"/>
</dbReference>
<dbReference type="EMBL" id="JBHSAX010000009">
    <property type="protein sequence ID" value="MFC3962398.1"/>
    <property type="molecule type" value="Genomic_DNA"/>
</dbReference>
<accession>A0ABV8DQP3</accession>
<dbReference type="Pfam" id="PF00440">
    <property type="entry name" value="TetR_N"/>
    <property type="match status" value="1"/>
</dbReference>
<dbReference type="Gene3D" id="1.10.10.60">
    <property type="entry name" value="Homeodomain-like"/>
    <property type="match status" value="1"/>
</dbReference>
<keyword evidence="1 2" id="KW-0238">DNA-binding</keyword>
<evidence type="ECO:0000313" key="4">
    <source>
        <dbReference type="EMBL" id="MFC3962398.1"/>
    </source>
</evidence>
<gene>
    <name evidence="4" type="ORF">ACFO0B_10415</name>
</gene>
<dbReference type="InterPro" id="IPR001647">
    <property type="entry name" value="HTH_TetR"/>
</dbReference>
<dbReference type="RefSeq" id="WP_378612171.1">
    <property type="nucleotide sequence ID" value="NZ_JBHSAX010000009.1"/>
</dbReference>
<dbReference type="SUPFAM" id="SSF48498">
    <property type="entry name" value="Tetracyclin repressor-like, C-terminal domain"/>
    <property type="match status" value="1"/>
</dbReference>
<feature type="domain" description="HTH tetR-type" evidence="3">
    <location>
        <begin position="16"/>
        <end position="78"/>
    </location>
</feature>
<proteinExistence type="predicted"/>
<protein>
    <submittedName>
        <fullName evidence="4">TetR/AcrR family transcriptional regulator</fullName>
    </submittedName>
</protein>
<name>A0ABV8DQP3_9NOCA</name>
<evidence type="ECO:0000256" key="2">
    <source>
        <dbReference type="PROSITE-ProRule" id="PRU00335"/>
    </source>
</evidence>
<dbReference type="InterPro" id="IPR036271">
    <property type="entry name" value="Tet_transcr_reg_TetR-rel_C_sf"/>
</dbReference>
<dbReference type="InterPro" id="IPR049397">
    <property type="entry name" value="EthR_C"/>
</dbReference>
<dbReference type="PROSITE" id="PS50977">
    <property type="entry name" value="HTH_TETR_2"/>
    <property type="match status" value="1"/>
</dbReference>
<sequence>MSARARTDRRAPHRGDLRRSALLGALAELLQDSGGDLDPITIAEISKRAGVTRSAFYFYFENKAAAVAATLEEMYDEIFAVTDVLVGAGDPAARIEHTARGLVEFSERHRHLLRAALEARYASPEVRRMWEADRQAFIPAIAAMIDGERAAGRAPDGADATALADVLLLLNERLLERLTLGDGLDRENYVNAVVTVWLRTVYGRTPADRGTS</sequence>
<dbReference type="Gene3D" id="1.10.357.10">
    <property type="entry name" value="Tetracycline Repressor, domain 2"/>
    <property type="match status" value="1"/>
</dbReference>
<dbReference type="SUPFAM" id="SSF46689">
    <property type="entry name" value="Homeodomain-like"/>
    <property type="match status" value="1"/>
</dbReference>
<dbReference type="PANTHER" id="PTHR30055">
    <property type="entry name" value="HTH-TYPE TRANSCRIPTIONAL REGULATOR RUTR"/>
    <property type="match status" value="1"/>
</dbReference>
<evidence type="ECO:0000256" key="1">
    <source>
        <dbReference type="ARBA" id="ARBA00023125"/>
    </source>
</evidence>
<evidence type="ECO:0000259" key="3">
    <source>
        <dbReference type="PROSITE" id="PS50977"/>
    </source>
</evidence>
<dbReference type="PANTHER" id="PTHR30055:SF184">
    <property type="entry name" value="HTH-TYPE TRANSCRIPTIONAL REGULATOR ETHR"/>
    <property type="match status" value="1"/>
</dbReference>
<evidence type="ECO:0000313" key="5">
    <source>
        <dbReference type="Proteomes" id="UP001595696"/>
    </source>
</evidence>
<reference evidence="5" key="1">
    <citation type="journal article" date="2019" name="Int. J. Syst. Evol. Microbiol.">
        <title>The Global Catalogue of Microorganisms (GCM) 10K type strain sequencing project: providing services to taxonomists for standard genome sequencing and annotation.</title>
        <authorList>
            <consortium name="The Broad Institute Genomics Platform"/>
            <consortium name="The Broad Institute Genome Sequencing Center for Infectious Disease"/>
            <person name="Wu L."/>
            <person name="Ma J."/>
        </authorList>
    </citation>
    <scope>NUCLEOTIDE SEQUENCE [LARGE SCALE GENOMIC DNA]</scope>
    <source>
        <strain evidence="5">CGMCC 4.7330</strain>
    </source>
</reference>
<feature type="DNA-binding region" description="H-T-H motif" evidence="2">
    <location>
        <begin position="41"/>
        <end position="60"/>
    </location>
</feature>
<dbReference type="Proteomes" id="UP001595696">
    <property type="component" value="Unassembled WGS sequence"/>
</dbReference>